<reference evidence="1 2" key="1">
    <citation type="submission" date="2015-09" db="EMBL/GenBank/DDBJ databases">
        <title>Aphanizomenon flos-aquae WA102.</title>
        <authorList>
            <person name="Driscoll C."/>
        </authorList>
    </citation>
    <scope>NUCLEOTIDE SEQUENCE [LARGE SCALE GENOMIC DNA]</scope>
    <source>
        <strain evidence="1">WA102</strain>
    </source>
</reference>
<dbReference type="Proteomes" id="UP000092093">
    <property type="component" value="Unassembled WGS sequence"/>
</dbReference>
<organism evidence="1 2">
    <name type="scientific">Aphanizomenon flos-aquae WA102</name>
    <dbReference type="NCBI Taxonomy" id="1710896"/>
    <lineage>
        <taxon>Bacteria</taxon>
        <taxon>Bacillati</taxon>
        <taxon>Cyanobacteriota</taxon>
        <taxon>Cyanophyceae</taxon>
        <taxon>Nostocales</taxon>
        <taxon>Aphanizomenonaceae</taxon>
        <taxon>Aphanizomenon</taxon>
    </lineage>
</organism>
<proteinExistence type="predicted"/>
<gene>
    <name evidence="1" type="ORF">AN484_17995</name>
</gene>
<sequence length="97" mass="10829">MEFKTSSFGVARVKTSQYSDGNLAILLEDEFGSPLSRLSVNMPDSAYLLNENQFFAKTYSENEEIAQDALASGLFRQTNTIVKNGWVSCPVWEILTP</sequence>
<evidence type="ECO:0000313" key="2">
    <source>
        <dbReference type="Proteomes" id="UP000092093"/>
    </source>
</evidence>
<accession>A0A1B7WZ32</accession>
<evidence type="ECO:0000313" key="1">
    <source>
        <dbReference type="EMBL" id="OBQ42385.1"/>
    </source>
</evidence>
<protein>
    <submittedName>
        <fullName evidence="1">Uncharacterized protein</fullName>
    </submittedName>
</protein>
<dbReference type="EMBL" id="LJOW01000107">
    <property type="protein sequence ID" value="OBQ42385.1"/>
    <property type="molecule type" value="Genomic_DNA"/>
</dbReference>
<name>A0A1B7WZ32_APHFL</name>
<comment type="caution">
    <text evidence="1">The sequence shown here is derived from an EMBL/GenBank/DDBJ whole genome shotgun (WGS) entry which is preliminary data.</text>
</comment>
<dbReference type="AlphaFoldDB" id="A0A1B7WZ32"/>